<dbReference type="EMBL" id="JAHRIQ010014992">
    <property type="protein sequence ID" value="MEQ2226356.1"/>
    <property type="molecule type" value="Genomic_DNA"/>
</dbReference>
<proteinExistence type="predicted"/>
<dbReference type="Proteomes" id="UP001482620">
    <property type="component" value="Unassembled WGS sequence"/>
</dbReference>
<keyword evidence="3" id="KW-1185">Reference proteome</keyword>
<name>A0ABV0T2P1_9TELE</name>
<protein>
    <submittedName>
        <fullName evidence="2">Uncharacterized protein</fullName>
    </submittedName>
</protein>
<gene>
    <name evidence="2" type="ORF">ILYODFUR_026664</name>
</gene>
<organism evidence="2 3">
    <name type="scientific">Ilyodon furcidens</name>
    <name type="common">goldbreast splitfin</name>
    <dbReference type="NCBI Taxonomy" id="33524"/>
    <lineage>
        <taxon>Eukaryota</taxon>
        <taxon>Metazoa</taxon>
        <taxon>Chordata</taxon>
        <taxon>Craniata</taxon>
        <taxon>Vertebrata</taxon>
        <taxon>Euteleostomi</taxon>
        <taxon>Actinopterygii</taxon>
        <taxon>Neopterygii</taxon>
        <taxon>Teleostei</taxon>
        <taxon>Neoteleostei</taxon>
        <taxon>Acanthomorphata</taxon>
        <taxon>Ovalentaria</taxon>
        <taxon>Atherinomorphae</taxon>
        <taxon>Cyprinodontiformes</taxon>
        <taxon>Goodeidae</taxon>
        <taxon>Ilyodon</taxon>
    </lineage>
</organism>
<sequence length="126" mass="13458">MRPSQRKLCQSETSVSVSQLCVVACEEEEEEEEERGGVGLALRSTGTRPHSPPRTHPPRGQATGQPLSPLNFSFSSVRARFSLSSPPSRRTGTGPADTGRITEFQPLSVPGPAVIHRPVCCLPAGP</sequence>
<feature type="region of interest" description="Disordered" evidence="1">
    <location>
        <begin position="28"/>
        <end position="105"/>
    </location>
</feature>
<feature type="compositionally biased region" description="Polar residues" evidence="1">
    <location>
        <begin position="62"/>
        <end position="91"/>
    </location>
</feature>
<evidence type="ECO:0000313" key="2">
    <source>
        <dbReference type="EMBL" id="MEQ2226356.1"/>
    </source>
</evidence>
<comment type="caution">
    <text evidence="2">The sequence shown here is derived from an EMBL/GenBank/DDBJ whole genome shotgun (WGS) entry which is preliminary data.</text>
</comment>
<evidence type="ECO:0000256" key="1">
    <source>
        <dbReference type="SAM" id="MobiDB-lite"/>
    </source>
</evidence>
<accession>A0ABV0T2P1</accession>
<evidence type="ECO:0000313" key="3">
    <source>
        <dbReference type="Proteomes" id="UP001482620"/>
    </source>
</evidence>
<reference evidence="2 3" key="1">
    <citation type="submission" date="2021-06" db="EMBL/GenBank/DDBJ databases">
        <authorList>
            <person name="Palmer J.M."/>
        </authorList>
    </citation>
    <scope>NUCLEOTIDE SEQUENCE [LARGE SCALE GENOMIC DNA]</scope>
    <source>
        <strain evidence="3">if_2019</strain>
        <tissue evidence="2">Muscle</tissue>
    </source>
</reference>